<evidence type="ECO:0000313" key="2">
    <source>
        <dbReference type="EMBL" id="MFC3890136.1"/>
    </source>
</evidence>
<reference evidence="3" key="1">
    <citation type="journal article" date="2019" name="Int. J. Syst. Evol. Microbiol.">
        <title>The Global Catalogue of Microorganisms (GCM) 10K type strain sequencing project: providing services to taxonomists for standard genome sequencing and annotation.</title>
        <authorList>
            <consortium name="The Broad Institute Genomics Platform"/>
            <consortium name="The Broad Institute Genome Sequencing Center for Infectious Disease"/>
            <person name="Wu L."/>
            <person name="Ma J."/>
        </authorList>
    </citation>
    <scope>NUCLEOTIDE SEQUENCE [LARGE SCALE GENOMIC DNA]</scope>
    <source>
        <strain evidence="3">CGMCC 4.7405</strain>
    </source>
</reference>
<feature type="transmembrane region" description="Helical" evidence="1">
    <location>
        <begin position="145"/>
        <end position="166"/>
    </location>
</feature>
<accession>A0ABV8BLF1</accession>
<keyword evidence="1" id="KW-1133">Transmembrane helix</keyword>
<keyword evidence="1" id="KW-0812">Transmembrane</keyword>
<proteinExistence type="predicted"/>
<dbReference type="EMBL" id="JBHRZI010000003">
    <property type="protein sequence ID" value="MFC3890136.1"/>
    <property type="molecule type" value="Genomic_DNA"/>
</dbReference>
<protein>
    <submittedName>
        <fullName evidence="2">Uncharacterized protein</fullName>
    </submittedName>
</protein>
<sequence length="172" mass="19041">MVDPKFAAEIALAEYKALRDEILKKMDHRTSLMVCSVTVSSAVLGFGVERRNGPLLLVSPLISVLLGIVILFHGAQIGQASEYLRRTFDVPLSGGARGVEGWHIATADPRNRLRQRMLPYYFPLILIAIAPVFVAVPLALANPDWVVWVILAVDGGLLAIYLALLVKYRHRR</sequence>
<evidence type="ECO:0000313" key="3">
    <source>
        <dbReference type="Proteomes" id="UP001595690"/>
    </source>
</evidence>
<name>A0ABV8BLF1_9PSEU</name>
<comment type="caution">
    <text evidence="2">The sequence shown here is derived from an EMBL/GenBank/DDBJ whole genome shotgun (WGS) entry which is preliminary data.</text>
</comment>
<keyword evidence="3" id="KW-1185">Reference proteome</keyword>
<dbReference type="Proteomes" id="UP001595690">
    <property type="component" value="Unassembled WGS sequence"/>
</dbReference>
<organism evidence="2 3">
    <name type="scientific">Lentzea rhizosphaerae</name>
    <dbReference type="NCBI Taxonomy" id="2041025"/>
    <lineage>
        <taxon>Bacteria</taxon>
        <taxon>Bacillati</taxon>
        <taxon>Actinomycetota</taxon>
        <taxon>Actinomycetes</taxon>
        <taxon>Pseudonocardiales</taxon>
        <taxon>Pseudonocardiaceae</taxon>
        <taxon>Lentzea</taxon>
    </lineage>
</organism>
<keyword evidence="1" id="KW-0472">Membrane</keyword>
<dbReference type="RefSeq" id="WP_382367406.1">
    <property type="nucleotide sequence ID" value="NZ_JBHRZI010000003.1"/>
</dbReference>
<gene>
    <name evidence="2" type="ORF">ACFOWZ_01520</name>
</gene>
<feature type="transmembrane region" description="Helical" evidence="1">
    <location>
        <begin position="30"/>
        <end position="48"/>
    </location>
</feature>
<evidence type="ECO:0000256" key="1">
    <source>
        <dbReference type="SAM" id="Phobius"/>
    </source>
</evidence>
<feature type="transmembrane region" description="Helical" evidence="1">
    <location>
        <begin position="54"/>
        <end position="75"/>
    </location>
</feature>
<feature type="transmembrane region" description="Helical" evidence="1">
    <location>
        <begin position="120"/>
        <end position="139"/>
    </location>
</feature>